<dbReference type="GO" id="GO:0005829">
    <property type="term" value="C:cytosol"/>
    <property type="evidence" value="ECO:0007669"/>
    <property type="project" value="TreeGrafter"/>
</dbReference>
<dbReference type="KEGG" id="crs:FQB35_04370"/>
<dbReference type="GO" id="GO:0003677">
    <property type="term" value="F:DNA binding"/>
    <property type="evidence" value="ECO:0007669"/>
    <property type="project" value="UniProtKB-KW"/>
</dbReference>
<dbReference type="Pfam" id="PF01381">
    <property type="entry name" value="HTH_3"/>
    <property type="match status" value="1"/>
</dbReference>
<reference evidence="3 4" key="1">
    <citation type="submission" date="2019-07" db="EMBL/GenBank/DDBJ databases">
        <title>Complete genome of Crassaminicella thermophila SY095.</title>
        <authorList>
            <person name="Li X."/>
        </authorList>
    </citation>
    <scope>NUCLEOTIDE SEQUENCE [LARGE SCALE GENOMIC DNA]</scope>
    <source>
        <strain evidence="3 4">SY095</strain>
    </source>
</reference>
<dbReference type="AlphaFoldDB" id="A0A5C0SAQ4"/>
<dbReference type="CDD" id="cd00093">
    <property type="entry name" value="HTH_XRE"/>
    <property type="match status" value="1"/>
</dbReference>
<proteinExistence type="predicted"/>
<evidence type="ECO:0000313" key="4">
    <source>
        <dbReference type="Proteomes" id="UP000324646"/>
    </source>
</evidence>
<dbReference type="SMART" id="SM00530">
    <property type="entry name" value="HTH_XRE"/>
    <property type="match status" value="1"/>
</dbReference>
<dbReference type="SUPFAM" id="SSF47413">
    <property type="entry name" value="lambda repressor-like DNA-binding domains"/>
    <property type="match status" value="1"/>
</dbReference>
<dbReference type="OrthoDB" id="9814553at2"/>
<dbReference type="InterPro" id="IPR001387">
    <property type="entry name" value="Cro/C1-type_HTH"/>
</dbReference>
<feature type="domain" description="HTH cro/C1-type" evidence="2">
    <location>
        <begin position="5"/>
        <end position="60"/>
    </location>
</feature>
<keyword evidence="4" id="KW-1185">Reference proteome</keyword>
<protein>
    <submittedName>
        <fullName evidence="3">Helix-turn-helix transcriptional regulator</fullName>
    </submittedName>
</protein>
<dbReference type="GO" id="GO:0003700">
    <property type="term" value="F:DNA-binding transcription factor activity"/>
    <property type="evidence" value="ECO:0007669"/>
    <property type="project" value="TreeGrafter"/>
</dbReference>
<dbReference type="Gene3D" id="1.10.260.40">
    <property type="entry name" value="lambda repressor-like DNA-binding domains"/>
    <property type="match status" value="1"/>
</dbReference>
<sequence>MKLYIKEIRERRGFSIRQLSELSGISKTYIAELERGTKKNASMKVLCRLAKALDVHVSVLFNCDE</sequence>
<evidence type="ECO:0000259" key="2">
    <source>
        <dbReference type="PROSITE" id="PS50943"/>
    </source>
</evidence>
<dbReference type="Proteomes" id="UP000324646">
    <property type="component" value="Chromosome"/>
</dbReference>
<accession>A0A5C0SAQ4</accession>
<evidence type="ECO:0000313" key="3">
    <source>
        <dbReference type="EMBL" id="QEK11655.1"/>
    </source>
</evidence>
<dbReference type="PROSITE" id="PS50943">
    <property type="entry name" value="HTH_CROC1"/>
    <property type="match status" value="1"/>
</dbReference>
<organism evidence="3 4">
    <name type="scientific">Crassaminicella thermophila</name>
    <dbReference type="NCBI Taxonomy" id="2599308"/>
    <lineage>
        <taxon>Bacteria</taxon>
        <taxon>Bacillati</taxon>
        <taxon>Bacillota</taxon>
        <taxon>Clostridia</taxon>
        <taxon>Eubacteriales</taxon>
        <taxon>Clostridiaceae</taxon>
        <taxon>Crassaminicella</taxon>
    </lineage>
</organism>
<evidence type="ECO:0000256" key="1">
    <source>
        <dbReference type="ARBA" id="ARBA00023125"/>
    </source>
</evidence>
<name>A0A5C0SAQ4_CRATE</name>
<dbReference type="RefSeq" id="WP_148808810.1">
    <property type="nucleotide sequence ID" value="NZ_CP042243.1"/>
</dbReference>
<gene>
    <name evidence="3" type="ORF">FQB35_04370</name>
</gene>
<dbReference type="PANTHER" id="PTHR46797">
    <property type="entry name" value="HTH-TYPE TRANSCRIPTIONAL REGULATOR"/>
    <property type="match status" value="1"/>
</dbReference>
<dbReference type="InterPro" id="IPR010982">
    <property type="entry name" value="Lambda_DNA-bd_dom_sf"/>
</dbReference>
<dbReference type="InterPro" id="IPR050807">
    <property type="entry name" value="TransReg_Diox_bact_type"/>
</dbReference>
<dbReference type="EMBL" id="CP042243">
    <property type="protein sequence ID" value="QEK11655.1"/>
    <property type="molecule type" value="Genomic_DNA"/>
</dbReference>
<dbReference type="PANTHER" id="PTHR46797:SF1">
    <property type="entry name" value="METHYLPHOSPHONATE SYNTHASE"/>
    <property type="match status" value="1"/>
</dbReference>
<keyword evidence="1" id="KW-0238">DNA-binding</keyword>